<proteinExistence type="predicted"/>
<reference evidence="1" key="1">
    <citation type="submission" date="2019-11" db="EMBL/GenBank/DDBJ databases">
        <authorList>
            <person name="Feng L."/>
        </authorList>
    </citation>
    <scope>NUCLEOTIDE SEQUENCE</scope>
    <source>
        <strain evidence="1">CParaputrificumLFYP93</strain>
    </source>
</reference>
<protein>
    <submittedName>
        <fullName evidence="1">Uncharacterized protein</fullName>
    </submittedName>
</protein>
<evidence type="ECO:0000313" key="1">
    <source>
        <dbReference type="EMBL" id="VYU47271.1"/>
    </source>
</evidence>
<dbReference type="AlphaFoldDB" id="A0A6N3F5L0"/>
<gene>
    <name evidence="1" type="ORF">CPLFYP93_02399</name>
</gene>
<dbReference type="RefSeq" id="WP_156561764.1">
    <property type="nucleotide sequence ID" value="NZ_CACRTV010000057.1"/>
</dbReference>
<name>A0A6N3F5L0_9CLOT</name>
<dbReference type="EMBL" id="CACRTV010000057">
    <property type="protein sequence ID" value="VYU47271.1"/>
    <property type="molecule type" value="Genomic_DNA"/>
</dbReference>
<sequence length="69" mass="7540">METIKEAISHLETLANDALVSGDIVKYTELLVDSTTLKGNMESFENGTNPIDYAGVTLILDKYGLAYDN</sequence>
<accession>A0A6N3F5L0</accession>
<organism evidence="1">
    <name type="scientific">Clostridium paraputrificum</name>
    <dbReference type="NCBI Taxonomy" id="29363"/>
    <lineage>
        <taxon>Bacteria</taxon>
        <taxon>Bacillati</taxon>
        <taxon>Bacillota</taxon>
        <taxon>Clostridia</taxon>
        <taxon>Eubacteriales</taxon>
        <taxon>Clostridiaceae</taxon>
        <taxon>Clostridium</taxon>
    </lineage>
</organism>